<feature type="region of interest" description="Disordered" evidence="1">
    <location>
        <begin position="1"/>
        <end position="45"/>
    </location>
</feature>
<comment type="caution">
    <text evidence="2">The sequence shown here is derived from an EMBL/GenBank/DDBJ whole genome shotgun (WGS) entry which is preliminary data.</text>
</comment>
<name>A0A645A4R4_9ZZZZ</name>
<feature type="compositionally biased region" description="Basic and acidic residues" evidence="1">
    <location>
        <begin position="60"/>
        <end position="76"/>
    </location>
</feature>
<feature type="region of interest" description="Disordered" evidence="1">
    <location>
        <begin position="60"/>
        <end position="88"/>
    </location>
</feature>
<proteinExistence type="predicted"/>
<feature type="region of interest" description="Disordered" evidence="1">
    <location>
        <begin position="108"/>
        <end position="205"/>
    </location>
</feature>
<accession>A0A645A4R4</accession>
<organism evidence="2">
    <name type="scientific">bioreactor metagenome</name>
    <dbReference type="NCBI Taxonomy" id="1076179"/>
    <lineage>
        <taxon>unclassified sequences</taxon>
        <taxon>metagenomes</taxon>
        <taxon>ecological metagenomes</taxon>
    </lineage>
</organism>
<feature type="compositionally biased region" description="Basic residues" evidence="1">
    <location>
        <begin position="113"/>
        <end position="134"/>
    </location>
</feature>
<evidence type="ECO:0000256" key="1">
    <source>
        <dbReference type="SAM" id="MobiDB-lite"/>
    </source>
</evidence>
<dbReference type="EMBL" id="VSSQ01011600">
    <property type="protein sequence ID" value="MPM47241.1"/>
    <property type="molecule type" value="Genomic_DNA"/>
</dbReference>
<reference evidence="2" key="1">
    <citation type="submission" date="2019-08" db="EMBL/GenBank/DDBJ databases">
        <authorList>
            <person name="Kucharzyk K."/>
            <person name="Murdoch R.W."/>
            <person name="Higgins S."/>
            <person name="Loffler F."/>
        </authorList>
    </citation>
    <scope>NUCLEOTIDE SEQUENCE</scope>
</reference>
<gene>
    <name evidence="2" type="ORF">SDC9_93949</name>
</gene>
<feature type="compositionally biased region" description="Basic residues" evidence="1">
    <location>
        <begin position="77"/>
        <end position="88"/>
    </location>
</feature>
<protein>
    <submittedName>
        <fullName evidence="2">Uncharacterized protein</fullName>
    </submittedName>
</protein>
<evidence type="ECO:0000313" key="2">
    <source>
        <dbReference type="EMBL" id="MPM47241.1"/>
    </source>
</evidence>
<dbReference type="AlphaFoldDB" id="A0A645A4R4"/>
<sequence>MGRLAHQRVLHAPAAGDGQGGGLQPRHAVVRSRPRGPGPGPRWSWRSRLRLVPQPVRPGTEVHHLLRGRGALDHPPPRRRRDRHRPGAVRRLHARGALHGLQGCPAQAEFAGGHRRRAVDRRGVRHGHRRRRGLPCRPRAQRAGGTDRRAGGQGDRSAAAVPRRRGAGLPHPVPLRRHPVGRRGAADPAGHPDRGRAGRRAVRPR</sequence>